<dbReference type="CDD" id="cd07067">
    <property type="entry name" value="HP_PGM_like"/>
    <property type="match status" value="1"/>
</dbReference>
<dbReference type="PANTHER" id="PTHR48100:SF1">
    <property type="entry name" value="HISTIDINE PHOSPHATASE FAMILY PROTEIN-RELATED"/>
    <property type="match status" value="1"/>
</dbReference>
<dbReference type="Pfam" id="PF00300">
    <property type="entry name" value="His_Phos_1"/>
    <property type="match status" value="1"/>
</dbReference>
<feature type="signal peptide" evidence="2">
    <location>
        <begin position="1"/>
        <end position="18"/>
    </location>
</feature>
<accession>A0AAD5BGP3</accession>
<dbReference type="Gene3D" id="3.40.50.1240">
    <property type="entry name" value="Phosphoglycerate mutase-like"/>
    <property type="match status" value="1"/>
</dbReference>
<keyword evidence="2" id="KW-0732">Signal</keyword>
<dbReference type="SUPFAM" id="SSF53254">
    <property type="entry name" value="Phosphoglycerate mutase-like"/>
    <property type="match status" value="1"/>
</dbReference>
<organism evidence="3 4">
    <name type="scientific">Candida theae</name>
    <dbReference type="NCBI Taxonomy" id="1198502"/>
    <lineage>
        <taxon>Eukaryota</taxon>
        <taxon>Fungi</taxon>
        <taxon>Dikarya</taxon>
        <taxon>Ascomycota</taxon>
        <taxon>Saccharomycotina</taxon>
        <taxon>Pichiomycetes</taxon>
        <taxon>Debaryomycetaceae</taxon>
        <taxon>Candida/Lodderomyces clade</taxon>
        <taxon>Candida</taxon>
    </lineage>
</organism>
<dbReference type="InterPro" id="IPR029033">
    <property type="entry name" value="His_PPase_superfam"/>
</dbReference>
<evidence type="ECO:0000313" key="3">
    <source>
        <dbReference type="EMBL" id="KAI5961931.1"/>
    </source>
</evidence>
<dbReference type="EMBL" id="JAIHNG010000070">
    <property type="protein sequence ID" value="KAI5961931.1"/>
    <property type="molecule type" value="Genomic_DNA"/>
</dbReference>
<dbReference type="RefSeq" id="XP_051609905.1">
    <property type="nucleotide sequence ID" value="XM_051750776.1"/>
</dbReference>
<sequence>MQLSGVLLPAFLTAVTFAQVVLSDDSVTLPKFKSSTEYFDQSDPNVKPSDVNYGDNFGLKSNYSWADVLKQLDEHHKLFLLVRHAQGVHQCNTPSTDWTCYWQTIDGYDGQVWADALLTPEGISECQQLSQQINKTKDFPFPDHHYSSPLRRTLQTWEHVWKDLVKDVPTLKEFARETYGIQTESKRHSKSYIKENWDYVNFEAGFTEDDELWSNSTRETGKHRKYRAASVLSDIFEVHKNDKVIGLVSHSGLIGSILDVVGHRDYPVDNAKLLPVIIQKKKHKTKTYKLDDPDKTFEDICPDKPSQITEGPELTCSAAPFDERA</sequence>
<dbReference type="InterPro" id="IPR050275">
    <property type="entry name" value="PGM_Phosphatase"/>
</dbReference>
<comment type="caution">
    <text evidence="3">The sequence shown here is derived from an EMBL/GenBank/DDBJ whole genome shotgun (WGS) entry which is preliminary data.</text>
</comment>
<gene>
    <name evidence="3" type="ORF">KGF57_001559</name>
</gene>
<dbReference type="GeneID" id="76149618"/>
<evidence type="ECO:0000256" key="2">
    <source>
        <dbReference type="SAM" id="SignalP"/>
    </source>
</evidence>
<proteinExistence type="predicted"/>
<evidence type="ECO:0000313" key="4">
    <source>
        <dbReference type="Proteomes" id="UP001204833"/>
    </source>
</evidence>
<dbReference type="SMART" id="SM00855">
    <property type="entry name" value="PGAM"/>
    <property type="match status" value="1"/>
</dbReference>
<dbReference type="InterPro" id="IPR013078">
    <property type="entry name" value="His_Pase_superF_clade-1"/>
</dbReference>
<dbReference type="AlphaFoldDB" id="A0AAD5BGP3"/>
<evidence type="ECO:0000256" key="1">
    <source>
        <dbReference type="SAM" id="MobiDB-lite"/>
    </source>
</evidence>
<keyword evidence="4" id="KW-1185">Reference proteome</keyword>
<dbReference type="PANTHER" id="PTHR48100">
    <property type="entry name" value="BROAD-SPECIFICITY PHOSPHATASE YOR283W-RELATED"/>
    <property type="match status" value="1"/>
</dbReference>
<dbReference type="GO" id="GO:0005737">
    <property type="term" value="C:cytoplasm"/>
    <property type="evidence" value="ECO:0007669"/>
    <property type="project" value="TreeGrafter"/>
</dbReference>
<name>A0AAD5BGP3_9ASCO</name>
<dbReference type="Proteomes" id="UP001204833">
    <property type="component" value="Unassembled WGS sequence"/>
</dbReference>
<feature type="chain" id="PRO_5041999910" evidence="2">
    <location>
        <begin position="19"/>
        <end position="325"/>
    </location>
</feature>
<reference evidence="3 4" key="1">
    <citation type="journal article" date="2022" name="DNA Res.">
        <title>Genome analysis of five recently described species of the CUG-Ser clade uncovers Candida theae as a new hybrid lineage with pathogenic potential in the Candida parapsilosis species complex.</title>
        <authorList>
            <person name="Mixao V."/>
            <person name="Del Olmo V."/>
            <person name="Hegedusova E."/>
            <person name="Saus E."/>
            <person name="Pryszcz L."/>
            <person name="Cillingova A."/>
            <person name="Nosek J."/>
            <person name="Gabaldon T."/>
        </authorList>
    </citation>
    <scope>NUCLEOTIDE SEQUENCE [LARGE SCALE GENOMIC DNA]</scope>
    <source>
        <strain evidence="3 4">CBS 12239</strain>
    </source>
</reference>
<feature type="region of interest" description="Disordered" evidence="1">
    <location>
        <begin position="304"/>
        <end position="325"/>
    </location>
</feature>
<protein>
    <submittedName>
        <fullName evidence="3">Uncharacterized protein</fullName>
    </submittedName>
</protein>
<dbReference type="GO" id="GO:0016791">
    <property type="term" value="F:phosphatase activity"/>
    <property type="evidence" value="ECO:0007669"/>
    <property type="project" value="TreeGrafter"/>
</dbReference>